<keyword evidence="2" id="KW-1185">Reference proteome</keyword>
<reference evidence="1 2" key="1">
    <citation type="journal article" date="2013" name="Genome Announc.">
        <title>Complete Genome Sequence of the Porcine Strain Brachyspira pilosicoli P43/6/78(T.).</title>
        <authorList>
            <person name="Lin C."/>
            <person name="den Bakker H.C."/>
            <person name="Suzuki H."/>
            <person name="Lefebure T."/>
            <person name="Ponnala L."/>
            <person name="Sun Q."/>
            <person name="Stanhope M.J."/>
            <person name="Wiedmann M."/>
            <person name="Duhamel G.E."/>
        </authorList>
    </citation>
    <scope>NUCLEOTIDE SEQUENCE [LARGE SCALE GENOMIC DNA]</scope>
    <source>
        <strain evidence="1 2">P43/6/78</strain>
    </source>
</reference>
<proteinExistence type="predicted"/>
<dbReference type="GeneID" id="56439969"/>
<sequence length="302" mass="35155">MKIRIFFISIILVAVSQLSYAIRNDFYFDISPLIEKNKMFSVGIGGIYYEYNSWFQDYKLYINDPLDQNISKRNLSFTFMPYFMVRPINFVELGVSASFLYQRQDSRQDLTGLTNMTDSFSFDAINATAKVTFLDWYLSLGAKVGMSYNFSKSILGENRDAFNFNGAFLLGIVPKVIPINILFAYVFDTRDNLQRDILELGEIIGGIEIITSPFITLYTGVSYVFPYQPKKRNYSYLEPFVKFKATISDFLYMTITYRKVVLGTGNTPNTSTVDFSIEYMFYGPGDWWYLGRPKEKRRQYDY</sequence>
<evidence type="ECO:0000313" key="2">
    <source>
        <dbReference type="Proteomes" id="UP000010793"/>
    </source>
</evidence>
<evidence type="ECO:0000313" key="1">
    <source>
        <dbReference type="EMBL" id="AGA66813.1"/>
    </source>
</evidence>
<organism evidence="1 2">
    <name type="scientific">Brachyspira pilosicoli P43/6/78</name>
    <dbReference type="NCBI Taxonomy" id="1042417"/>
    <lineage>
        <taxon>Bacteria</taxon>
        <taxon>Pseudomonadati</taxon>
        <taxon>Spirochaetota</taxon>
        <taxon>Spirochaetia</taxon>
        <taxon>Brachyspirales</taxon>
        <taxon>Brachyspiraceae</taxon>
        <taxon>Brachyspira</taxon>
    </lineage>
</organism>
<accession>A0A3B6VLP4</accession>
<dbReference type="EMBL" id="CP002873">
    <property type="protein sequence ID" value="AGA66813.1"/>
    <property type="molecule type" value="Genomic_DNA"/>
</dbReference>
<dbReference type="AlphaFoldDB" id="A0A3B6VLP4"/>
<gene>
    <name evidence="1" type="ORF">BPP43_08065</name>
</gene>
<dbReference type="Proteomes" id="UP000010793">
    <property type="component" value="Chromosome"/>
</dbReference>
<name>A0A3B6VLP4_BRAPL</name>
<dbReference type="RefSeq" id="WP_013244339.1">
    <property type="nucleotide sequence ID" value="NC_019908.1"/>
</dbReference>
<dbReference type="KEGG" id="bpip:BPP43_08065"/>
<protein>
    <submittedName>
        <fullName evidence="1">Uncharacterized protein</fullName>
    </submittedName>
</protein>